<evidence type="ECO:0000313" key="15">
    <source>
        <dbReference type="EMBL" id="KAK5949909.1"/>
    </source>
</evidence>
<evidence type="ECO:0000256" key="13">
    <source>
        <dbReference type="SAM" id="Phobius"/>
    </source>
</evidence>
<dbReference type="GO" id="GO:0046872">
    <property type="term" value="F:metal ion binding"/>
    <property type="evidence" value="ECO:0007669"/>
    <property type="project" value="UniProtKB-KW"/>
</dbReference>
<evidence type="ECO:0000256" key="3">
    <source>
        <dbReference type="ARBA" id="ARBA00004991"/>
    </source>
</evidence>
<keyword evidence="5 13" id="KW-0812">Transmembrane</keyword>
<keyword evidence="6" id="KW-0479">Metal-binding</keyword>
<dbReference type="InterPro" id="IPR036691">
    <property type="entry name" value="Endo/exonu/phosph_ase_sf"/>
</dbReference>
<accession>A0AAN8I360</accession>
<dbReference type="Pfam" id="PF03372">
    <property type="entry name" value="Exo_endo_phos"/>
    <property type="match status" value="1"/>
</dbReference>
<sequence>MPVSSTHPQSYGMTDPSSLHILTLNCWGLKYLSKYRSERLSEIGKRLSVHEPPLDIVGLQECWTYSDYQAIRDATSSVLPYGKFYHSGIFGGGLVILSRFPIVESSMFRYPLNGRPTAFFRGDWFVGKGVACAKLQLPTKQLIEVFNTHLHAPYEKEPNDSYICHRTAQAWEIAKLMKDARARGSLVVGLGDFNMVPMSFAHVLIESRGDVVDVWRQLKPGSSVGASIDVAEADRRSRLQLATMPDVKESLHEHGHTCDTVFNTWRWNEAHRKALDKGQDREVAMSEPDPRAKRLDYIFFGGLNDGWKVKHAGVVLTERHPSIRCSLSDHFAVEATIVRSTSNTQPLLEVEAQGPLQRPRSDSVTADIVSMEEKDLDNVVSNERTKTTIAPSFYERILAMIEKYTLRERKQRRWRLLHFIGSALFSISSFVAVWWSTYNYVAFILLLISTLGIMAGTIDGLIGGLFVGSELRALNEFEWEVRNALSLDGGPAVEERPLQDWYD</sequence>
<keyword evidence="8" id="KW-0460">Magnesium</keyword>
<dbReference type="PANTHER" id="PTHR16320:SF24">
    <property type="entry name" value="PHOSPHODIESTERASE, PUTATIVE-RELATED"/>
    <property type="match status" value="1"/>
</dbReference>
<evidence type="ECO:0000256" key="10">
    <source>
        <dbReference type="ARBA" id="ARBA00022989"/>
    </source>
</evidence>
<keyword evidence="12 13" id="KW-0472">Membrane</keyword>
<dbReference type="InterPro" id="IPR005135">
    <property type="entry name" value="Endo/exonuclease/phosphatase"/>
</dbReference>
<feature type="transmembrane region" description="Helical" evidence="13">
    <location>
        <begin position="441"/>
        <end position="467"/>
    </location>
</feature>
<feature type="domain" description="Endonuclease/exonuclease/phosphatase" evidence="14">
    <location>
        <begin position="22"/>
        <end position="330"/>
    </location>
</feature>
<dbReference type="SUPFAM" id="SSF56219">
    <property type="entry name" value="DNase I-like"/>
    <property type="match status" value="1"/>
</dbReference>
<comment type="subcellular location">
    <subcellularLocation>
        <location evidence="1">Membrane</location>
        <topology evidence="1">Multi-pass membrane protein</topology>
    </subcellularLocation>
</comment>
<evidence type="ECO:0000256" key="2">
    <source>
        <dbReference type="ARBA" id="ARBA00004760"/>
    </source>
</evidence>
<dbReference type="GO" id="GO:0004767">
    <property type="term" value="F:sphingomyelin phosphodiesterase activity"/>
    <property type="evidence" value="ECO:0007669"/>
    <property type="project" value="UniProtKB-EC"/>
</dbReference>
<organism evidence="15 16">
    <name type="scientific">Knufia fluminis</name>
    <dbReference type="NCBI Taxonomy" id="191047"/>
    <lineage>
        <taxon>Eukaryota</taxon>
        <taxon>Fungi</taxon>
        <taxon>Dikarya</taxon>
        <taxon>Ascomycota</taxon>
        <taxon>Pezizomycotina</taxon>
        <taxon>Eurotiomycetes</taxon>
        <taxon>Chaetothyriomycetidae</taxon>
        <taxon>Chaetothyriales</taxon>
        <taxon>Trichomeriaceae</taxon>
        <taxon>Knufia</taxon>
    </lineage>
</organism>
<dbReference type="Gene3D" id="3.60.10.10">
    <property type="entry name" value="Endonuclease/exonuclease/phosphatase"/>
    <property type="match status" value="1"/>
</dbReference>
<keyword evidence="9" id="KW-0746">Sphingolipid metabolism</keyword>
<dbReference type="AlphaFoldDB" id="A0AAN8I360"/>
<reference evidence="15 16" key="1">
    <citation type="submission" date="2022-12" db="EMBL/GenBank/DDBJ databases">
        <title>Genomic features and morphological characterization of a novel Knufia sp. strain isolated from spacecraft assembly facility.</title>
        <authorList>
            <person name="Teixeira M."/>
            <person name="Chander A.M."/>
            <person name="Stajich J.E."/>
            <person name="Venkateswaran K."/>
        </authorList>
    </citation>
    <scope>NUCLEOTIDE SEQUENCE [LARGE SCALE GENOMIC DNA]</scope>
    <source>
        <strain evidence="15 16">FJI-L2-BK-P2</strain>
    </source>
</reference>
<protein>
    <submittedName>
        <fullName evidence="15">Phospholipase C type enzyme</fullName>
        <ecNumber evidence="15">3.1.4.12</ecNumber>
    </submittedName>
</protein>
<evidence type="ECO:0000256" key="9">
    <source>
        <dbReference type="ARBA" id="ARBA00022919"/>
    </source>
</evidence>
<evidence type="ECO:0000256" key="7">
    <source>
        <dbReference type="ARBA" id="ARBA00022801"/>
    </source>
</evidence>
<dbReference type="EC" id="3.1.4.12" evidence="15"/>
<comment type="pathway">
    <text evidence="3">Sphingolipid metabolism.</text>
</comment>
<comment type="caution">
    <text evidence="15">The sequence shown here is derived from an EMBL/GenBank/DDBJ whole genome shotgun (WGS) entry which is preliminary data.</text>
</comment>
<feature type="transmembrane region" description="Helical" evidence="13">
    <location>
        <begin position="416"/>
        <end position="435"/>
    </location>
</feature>
<comment type="similarity">
    <text evidence="4">Belongs to the neutral sphingomyelinase family.</text>
</comment>
<keyword evidence="10 13" id="KW-1133">Transmembrane helix</keyword>
<evidence type="ECO:0000256" key="4">
    <source>
        <dbReference type="ARBA" id="ARBA00006335"/>
    </source>
</evidence>
<keyword evidence="11" id="KW-0443">Lipid metabolism</keyword>
<evidence type="ECO:0000256" key="1">
    <source>
        <dbReference type="ARBA" id="ARBA00004141"/>
    </source>
</evidence>
<proteinExistence type="inferred from homology"/>
<dbReference type="GO" id="GO:0006665">
    <property type="term" value="P:sphingolipid metabolic process"/>
    <property type="evidence" value="ECO:0007669"/>
    <property type="project" value="UniProtKB-KW"/>
</dbReference>
<evidence type="ECO:0000256" key="8">
    <source>
        <dbReference type="ARBA" id="ARBA00022842"/>
    </source>
</evidence>
<dbReference type="GO" id="GO:0016020">
    <property type="term" value="C:membrane"/>
    <property type="evidence" value="ECO:0007669"/>
    <property type="project" value="UniProtKB-SubCell"/>
</dbReference>
<comment type="pathway">
    <text evidence="2">Lipid metabolism; sphingolipid metabolism.</text>
</comment>
<evidence type="ECO:0000256" key="11">
    <source>
        <dbReference type="ARBA" id="ARBA00023098"/>
    </source>
</evidence>
<keyword evidence="16" id="KW-1185">Reference proteome</keyword>
<dbReference type="FunFam" id="3.60.10.10:FF:000059">
    <property type="entry name" value="Inositol phosphosphingolipids phospholipase C"/>
    <property type="match status" value="1"/>
</dbReference>
<dbReference type="EMBL" id="JAKLMC020000031">
    <property type="protein sequence ID" value="KAK5949909.1"/>
    <property type="molecule type" value="Genomic_DNA"/>
</dbReference>
<evidence type="ECO:0000256" key="5">
    <source>
        <dbReference type="ARBA" id="ARBA00022692"/>
    </source>
</evidence>
<evidence type="ECO:0000256" key="12">
    <source>
        <dbReference type="ARBA" id="ARBA00023136"/>
    </source>
</evidence>
<dbReference type="PANTHER" id="PTHR16320">
    <property type="entry name" value="SPHINGOMYELINASE FAMILY MEMBER"/>
    <property type="match status" value="1"/>
</dbReference>
<dbReference type="Proteomes" id="UP001316803">
    <property type="component" value="Unassembled WGS sequence"/>
</dbReference>
<evidence type="ECO:0000259" key="14">
    <source>
        <dbReference type="Pfam" id="PF03372"/>
    </source>
</evidence>
<evidence type="ECO:0000256" key="6">
    <source>
        <dbReference type="ARBA" id="ARBA00022723"/>
    </source>
</evidence>
<keyword evidence="7 15" id="KW-0378">Hydrolase</keyword>
<evidence type="ECO:0000313" key="16">
    <source>
        <dbReference type="Proteomes" id="UP001316803"/>
    </source>
</evidence>
<dbReference type="InterPro" id="IPR038772">
    <property type="entry name" value="Sph/SMPD2-like"/>
</dbReference>
<gene>
    <name evidence="15" type="primary">ISC1</name>
    <name evidence="15" type="ORF">OHC33_009094</name>
</gene>
<name>A0AAN8I360_9EURO</name>